<name>A0AA86U006_9EUKA</name>
<dbReference type="AlphaFoldDB" id="A0AA86U006"/>
<protein>
    <submittedName>
        <fullName evidence="2">Hypothetical_protein</fullName>
    </submittedName>
</protein>
<accession>A0AA86U006</accession>
<dbReference type="EMBL" id="CAXDID020000084">
    <property type="protein sequence ID" value="CAL6020059.1"/>
    <property type="molecule type" value="Genomic_DNA"/>
</dbReference>
<organism evidence="1">
    <name type="scientific">Hexamita inflata</name>
    <dbReference type="NCBI Taxonomy" id="28002"/>
    <lineage>
        <taxon>Eukaryota</taxon>
        <taxon>Metamonada</taxon>
        <taxon>Diplomonadida</taxon>
        <taxon>Hexamitidae</taxon>
        <taxon>Hexamitinae</taxon>
        <taxon>Hexamita</taxon>
    </lineage>
</organism>
<reference evidence="1" key="1">
    <citation type="submission" date="2023-06" db="EMBL/GenBank/DDBJ databases">
        <authorList>
            <person name="Kurt Z."/>
        </authorList>
    </citation>
    <scope>NUCLEOTIDE SEQUENCE</scope>
</reference>
<evidence type="ECO:0000313" key="2">
    <source>
        <dbReference type="EMBL" id="CAL6020059.1"/>
    </source>
</evidence>
<evidence type="ECO:0000313" key="3">
    <source>
        <dbReference type="Proteomes" id="UP001642409"/>
    </source>
</evidence>
<dbReference type="Proteomes" id="UP001642409">
    <property type="component" value="Unassembled WGS sequence"/>
</dbReference>
<reference evidence="2 3" key="2">
    <citation type="submission" date="2024-07" db="EMBL/GenBank/DDBJ databases">
        <authorList>
            <person name="Akdeniz Z."/>
        </authorList>
    </citation>
    <scope>NUCLEOTIDE SEQUENCE [LARGE SCALE GENOMIC DNA]</scope>
</reference>
<evidence type="ECO:0000313" key="1">
    <source>
        <dbReference type="EMBL" id="CAI9934989.1"/>
    </source>
</evidence>
<gene>
    <name evidence="1" type="ORF">HINF_LOCUS22634</name>
    <name evidence="2" type="ORF">HINF_LOCUS27249</name>
</gene>
<comment type="caution">
    <text evidence="1">The sequence shown here is derived from an EMBL/GenBank/DDBJ whole genome shotgun (WGS) entry which is preliminary data.</text>
</comment>
<keyword evidence="3" id="KW-1185">Reference proteome</keyword>
<proteinExistence type="predicted"/>
<dbReference type="EMBL" id="CATOUU010000590">
    <property type="protein sequence ID" value="CAI9934989.1"/>
    <property type="molecule type" value="Genomic_DNA"/>
</dbReference>
<sequence length="175" mass="19763">MIYNQRGKMECQFHDDINKTSKVSCKQSANQHFQRNPSQNKRLCTTPTLLKECQETASAVTNAKASQAANAAARSASATKRSHAAADASAESEWFHIIYCLALGAFHERASSEMYADDGHDNQRSVELQFWSIHICFFVSLQIQLSTNTFYTKYQVSRMAFTTARAKLDENECIY</sequence>